<protein>
    <submittedName>
        <fullName evidence="7">Non-heme iron oxygenase ferredoxin subunit</fullName>
    </submittedName>
</protein>
<dbReference type="AlphaFoldDB" id="A0A2Z4FJ56"/>
<comment type="similarity">
    <text evidence="6">Belongs to the bacterial ring-hydroxylating dioxygenase ferredoxin component family.</text>
</comment>
<name>A0A2Z4FJ56_9DELT</name>
<dbReference type="InterPro" id="IPR017941">
    <property type="entry name" value="Rieske_2Fe-2S"/>
</dbReference>
<sequence>MSEDNFGIMLDPFESDNTQENDASNLKFFKVLKDSALEEGEGKVVRAGLKKIALFRRNAEIFAIQDFCPHAGGSLGSGEFANGVVKCPRHGWGFDVATGACLTNSIYEARCYPTRLEDGYILVGVPDDGALV</sequence>
<keyword evidence="4" id="KW-0411">Iron-sulfur</keyword>
<dbReference type="GO" id="GO:0046872">
    <property type="term" value="F:metal ion binding"/>
    <property type="evidence" value="ECO:0007669"/>
    <property type="project" value="UniProtKB-KW"/>
</dbReference>
<keyword evidence="2" id="KW-0479">Metal-binding</keyword>
<evidence type="ECO:0000256" key="4">
    <source>
        <dbReference type="ARBA" id="ARBA00023014"/>
    </source>
</evidence>
<evidence type="ECO:0000256" key="3">
    <source>
        <dbReference type="ARBA" id="ARBA00023004"/>
    </source>
</evidence>
<dbReference type="PANTHER" id="PTHR21496:SF0">
    <property type="entry name" value="RIESKE DOMAIN-CONTAINING PROTEIN"/>
    <property type="match status" value="1"/>
</dbReference>
<evidence type="ECO:0000256" key="2">
    <source>
        <dbReference type="ARBA" id="ARBA00022723"/>
    </source>
</evidence>
<organism evidence="7 8">
    <name type="scientific">Bradymonas sediminis</name>
    <dbReference type="NCBI Taxonomy" id="1548548"/>
    <lineage>
        <taxon>Bacteria</taxon>
        <taxon>Deltaproteobacteria</taxon>
        <taxon>Bradymonadales</taxon>
        <taxon>Bradymonadaceae</taxon>
        <taxon>Bradymonas</taxon>
    </lineage>
</organism>
<keyword evidence="8" id="KW-1185">Reference proteome</keyword>
<dbReference type="OrthoDB" id="9800167at2"/>
<keyword evidence="1" id="KW-0001">2Fe-2S</keyword>
<comment type="cofactor">
    <cofactor evidence="5">
        <name>[2Fe-2S] cluster</name>
        <dbReference type="ChEBI" id="CHEBI:190135"/>
    </cofactor>
</comment>
<evidence type="ECO:0000256" key="5">
    <source>
        <dbReference type="ARBA" id="ARBA00034078"/>
    </source>
</evidence>
<dbReference type="PANTHER" id="PTHR21496">
    <property type="entry name" value="FERREDOXIN-RELATED"/>
    <property type="match status" value="1"/>
</dbReference>
<dbReference type="GO" id="GO:0051537">
    <property type="term" value="F:2 iron, 2 sulfur cluster binding"/>
    <property type="evidence" value="ECO:0007669"/>
    <property type="project" value="UniProtKB-KW"/>
</dbReference>
<reference evidence="7 8" key="1">
    <citation type="submission" date="2018-06" db="EMBL/GenBank/DDBJ databases">
        <title>Lujinxingia sediminis gen. nov. sp. nov., a new facultative anaerobic member of the class Deltaproteobacteria, and proposal of Lujinxingaceae fam. nov.</title>
        <authorList>
            <person name="Guo L.-Y."/>
            <person name="Li C.-M."/>
            <person name="Wang S."/>
            <person name="Du Z.-J."/>
        </authorList>
    </citation>
    <scope>NUCLEOTIDE SEQUENCE [LARGE SCALE GENOMIC DNA]</scope>
    <source>
        <strain evidence="7 8">FA350</strain>
    </source>
</reference>
<dbReference type="SUPFAM" id="SSF50022">
    <property type="entry name" value="ISP domain"/>
    <property type="match status" value="1"/>
</dbReference>
<evidence type="ECO:0000256" key="6">
    <source>
        <dbReference type="ARBA" id="ARBA00038001"/>
    </source>
</evidence>
<dbReference type="PROSITE" id="PS51296">
    <property type="entry name" value="RIESKE"/>
    <property type="match status" value="1"/>
</dbReference>
<accession>A0A2Z4FJ56</accession>
<keyword evidence="3" id="KW-0408">Iron</keyword>
<proteinExistence type="inferred from homology"/>
<gene>
    <name evidence="7" type="ORF">DN745_06765</name>
</gene>
<evidence type="ECO:0000256" key="1">
    <source>
        <dbReference type="ARBA" id="ARBA00022714"/>
    </source>
</evidence>
<dbReference type="Proteomes" id="UP000249799">
    <property type="component" value="Chromosome"/>
</dbReference>
<dbReference type="Pfam" id="PF00355">
    <property type="entry name" value="Rieske"/>
    <property type="match status" value="1"/>
</dbReference>
<dbReference type="InterPro" id="IPR036922">
    <property type="entry name" value="Rieske_2Fe-2S_sf"/>
</dbReference>
<dbReference type="Gene3D" id="2.102.10.10">
    <property type="entry name" value="Rieske [2Fe-2S] iron-sulphur domain"/>
    <property type="match status" value="1"/>
</dbReference>
<evidence type="ECO:0000313" key="7">
    <source>
        <dbReference type="EMBL" id="AWV89051.1"/>
    </source>
</evidence>
<dbReference type="KEGG" id="bsed:DN745_06765"/>
<dbReference type="RefSeq" id="WP_111333235.1">
    <property type="nucleotide sequence ID" value="NZ_CP030032.1"/>
</dbReference>
<evidence type="ECO:0000313" key="8">
    <source>
        <dbReference type="Proteomes" id="UP000249799"/>
    </source>
</evidence>
<dbReference type="EMBL" id="CP030032">
    <property type="protein sequence ID" value="AWV89051.1"/>
    <property type="molecule type" value="Genomic_DNA"/>
</dbReference>